<evidence type="ECO:0000259" key="1">
    <source>
        <dbReference type="Pfam" id="PF01863"/>
    </source>
</evidence>
<name>A0A6L5WIZ8_9BACT</name>
<dbReference type="PANTHER" id="PTHR30399">
    <property type="entry name" value="UNCHARACTERIZED PROTEIN YGJP"/>
    <property type="match status" value="1"/>
</dbReference>
<dbReference type="InterPro" id="IPR053136">
    <property type="entry name" value="UTP_pyrophosphatase-like"/>
</dbReference>
<protein>
    <submittedName>
        <fullName evidence="2">M48 family metallopeptidase</fullName>
    </submittedName>
</protein>
<dbReference type="PANTHER" id="PTHR30399:SF1">
    <property type="entry name" value="UTP PYROPHOSPHATASE"/>
    <property type="match status" value="1"/>
</dbReference>
<dbReference type="InterPro" id="IPR002725">
    <property type="entry name" value="YgjP-like_metallopeptidase"/>
</dbReference>
<sequence length="219" mass="25980">MRLKKVNFQAKSTIIKVDEFEIFVIKKRIKYARIKVDKQGFISLNLPLNYPKDLAKKFLNENLEWIRSKANNAKSKILPKNKTMLLGKIYEFKFDDSFKSVKIIGDEIHTPNLEKYLKFKKEFAKNEFNKFIEIYAPIIGKNINKVTIRDMKTRWGSCNSTKGYINLAINLVEKSPDLIEYVILHELTHLLYPHHQKSFYNYIENLMPDFKAREKKLKN</sequence>
<accession>A0A6L5WIZ8</accession>
<feature type="domain" description="YgjP-like metallopeptidase" evidence="1">
    <location>
        <begin position="30"/>
        <end position="219"/>
    </location>
</feature>
<dbReference type="Pfam" id="PF01863">
    <property type="entry name" value="YgjP-like"/>
    <property type="match status" value="1"/>
</dbReference>
<proteinExistence type="predicted"/>
<comment type="caution">
    <text evidence="2">The sequence shown here is derived from an EMBL/GenBank/DDBJ whole genome shotgun (WGS) entry which is preliminary data.</text>
</comment>
<reference evidence="2 3" key="1">
    <citation type="submission" date="2019-09" db="EMBL/GenBank/DDBJ databases">
        <authorList>
            <person name="Silva M."/>
            <person name="Pereira G."/>
            <person name="Lopes-Da-Costa L."/>
            <person name="Silva E."/>
        </authorList>
    </citation>
    <scope>NUCLEOTIDE SEQUENCE [LARGE SCALE GENOMIC DNA]</scope>
    <source>
        <strain evidence="2 3">FMV-PI01</strain>
    </source>
</reference>
<dbReference type="EMBL" id="VWSJ01000031">
    <property type="protein sequence ID" value="MSN96956.1"/>
    <property type="molecule type" value="Genomic_DNA"/>
</dbReference>
<evidence type="ECO:0000313" key="2">
    <source>
        <dbReference type="EMBL" id="MSN96956.1"/>
    </source>
</evidence>
<reference evidence="2 3" key="2">
    <citation type="submission" date="2020-03" db="EMBL/GenBank/DDBJ databases">
        <title>Campylobacter portucalensis sp. nov., a new species of Campylobacter isolated from the reproductive tract of bulls.</title>
        <authorList>
            <person name="Silva M.F."/>
            <person name="Pereira G."/>
            <person name="Carneiro C."/>
            <person name="Hemphill A."/>
            <person name="Mateus L."/>
            <person name="Lopes-Da-Costa L."/>
            <person name="Silva E."/>
        </authorList>
    </citation>
    <scope>NUCLEOTIDE SEQUENCE [LARGE SCALE GENOMIC DNA]</scope>
    <source>
        <strain evidence="2 3">FMV-PI01</strain>
    </source>
</reference>
<dbReference type="Gene3D" id="3.30.2010.10">
    <property type="entry name" value="Metalloproteases ('zincins'), catalytic domain"/>
    <property type="match status" value="1"/>
</dbReference>
<evidence type="ECO:0000313" key="3">
    <source>
        <dbReference type="Proteomes" id="UP000476338"/>
    </source>
</evidence>
<dbReference type="CDD" id="cd07344">
    <property type="entry name" value="M48_yhfN_like"/>
    <property type="match status" value="1"/>
</dbReference>
<keyword evidence="3" id="KW-1185">Reference proteome</keyword>
<gene>
    <name evidence="2" type="ORF">F1B92_07260</name>
</gene>
<organism evidence="2 3">
    <name type="scientific">Campylobacter portucalensis</name>
    <dbReference type="NCBI Taxonomy" id="2608384"/>
    <lineage>
        <taxon>Bacteria</taxon>
        <taxon>Pseudomonadati</taxon>
        <taxon>Campylobacterota</taxon>
        <taxon>Epsilonproteobacteria</taxon>
        <taxon>Campylobacterales</taxon>
        <taxon>Campylobacteraceae</taxon>
        <taxon>Campylobacter</taxon>
    </lineage>
</organism>
<dbReference type="AlphaFoldDB" id="A0A6L5WIZ8"/>
<dbReference type="Proteomes" id="UP000476338">
    <property type="component" value="Unassembled WGS sequence"/>
</dbReference>